<reference evidence="3 4" key="1">
    <citation type="journal article" date="2022" name="Nat. Plants">
        <title>Genomes of leafy and leafless Platanthera orchids illuminate the evolution of mycoheterotrophy.</title>
        <authorList>
            <person name="Li M.H."/>
            <person name="Liu K.W."/>
            <person name="Li Z."/>
            <person name="Lu H.C."/>
            <person name="Ye Q.L."/>
            <person name="Zhang D."/>
            <person name="Wang J.Y."/>
            <person name="Li Y.F."/>
            <person name="Zhong Z.M."/>
            <person name="Liu X."/>
            <person name="Yu X."/>
            <person name="Liu D.K."/>
            <person name="Tu X.D."/>
            <person name="Liu B."/>
            <person name="Hao Y."/>
            <person name="Liao X.Y."/>
            <person name="Jiang Y.T."/>
            <person name="Sun W.H."/>
            <person name="Chen J."/>
            <person name="Chen Y.Q."/>
            <person name="Ai Y."/>
            <person name="Zhai J.W."/>
            <person name="Wu S.S."/>
            <person name="Zhou Z."/>
            <person name="Hsiao Y.Y."/>
            <person name="Wu W.L."/>
            <person name="Chen Y.Y."/>
            <person name="Lin Y.F."/>
            <person name="Hsu J.L."/>
            <person name="Li C.Y."/>
            <person name="Wang Z.W."/>
            <person name="Zhao X."/>
            <person name="Zhong W.Y."/>
            <person name="Ma X.K."/>
            <person name="Ma L."/>
            <person name="Huang J."/>
            <person name="Chen G.Z."/>
            <person name="Huang M.Z."/>
            <person name="Huang L."/>
            <person name="Peng D.H."/>
            <person name="Luo Y.B."/>
            <person name="Zou S.Q."/>
            <person name="Chen S.P."/>
            <person name="Lan S."/>
            <person name="Tsai W.C."/>
            <person name="Van de Peer Y."/>
            <person name="Liu Z.J."/>
        </authorList>
    </citation>
    <scope>NUCLEOTIDE SEQUENCE [LARGE SCALE GENOMIC DNA]</scope>
    <source>
        <strain evidence="3">Lor288</strain>
    </source>
</reference>
<dbReference type="Proteomes" id="UP001412067">
    <property type="component" value="Unassembled WGS sequence"/>
</dbReference>
<feature type="chain" id="PRO_5046184731" description="Secreted protein" evidence="2">
    <location>
        <begin position="26"/>
        <end position="103"/>
    </location>
</feature>
<evidence type="ECO:0008006" key="5">
    <source>
        <dbReference type="Google" id="ProtNLM"/>
    </source>
</evidence>
<evidence type="ECO:0000313" key="3">
    <source>
        <dbReference type="EMBL" id="KAK8969574.1"/>
    </source>
</evidence>
<comment type="caution">
    <text evidence="3">The sequence shown here is derived from an EMBL/GenBank/DDBJ whole genome shotgun (WGS) entry which is preliminary data.</text>
</comment>
<organism evidence="3 4">
    <name type="scientific">Platanthera guangdongensis</name>
    <dbReference type="NCBI Taxonomy" id="2320717"/>
    <lineage>
        <taxon>Eukaryota</taxon>
        <taxon>Viridiplantae</taxon>
        <taxon>Streptophyta</taxon>
        <taxon>Embryophyta</taxon>
        <taxon>Tracheophyta</taxon>
        <taxon>Spermatophyta</taxon>
        <taxon>Magnoliopsida</taxon>
        <taxon>Liliopsida</taxon>
        <taxon>Asparagales</taxon>
        <taxon>Orchidaceae</taxon>
        <taxon>Orchidoideae</taxon>
        <taxon>Orchideae</taxon>
        <taxon>Orchidinae</taxon>
        <taxon>Platanthera</taxon>
    </lineage>
</organism>
<feature type="compositionally biased region" description="Basic and acidic residues" evidence="1">
    <location>
        <begin position="28"/>
        <end position="40"/>
    </location>
</feature>
<dbReference type="EMBL" id="JBBWWR010000003">
    <property type="protein sequence ID" value="KAK8969574.1"/>
    <property type="molecule type" value="Genomic_DNA"/>
</dbReference>
<sequence>MDPVIFFLTLVLLDLAATGHHSCSATEMHSRVSDTHESVCAKRRPNPPAPPSPLHNSPIHSKLPPKGNAPRRFRHRHCVRRFHRRRLLLASTVESASNPDARG</sequence>
<name>A0ABR2N1E0_9ASPA</name>
<keyword evidence="4" id="KW-1185">Reference proteome</keyword>
<feature type="region of interest" description="Disordered" evidence="1">
    <location>
        <begin position="23"/>
        <end position="74"/>
    </location>
</feature>
<gene>
    <name evidence="3" type="ORF">KSP40_PGU019617</name>
</gene>
<evidence type="ECO:0000256" key="2">
    <source>
        <dbReference type="SAM" id="SignalP"/>
    </source>
</evidence>
<feature type="signal peptide" evidence="2">
    <location>
        <begin position="1"/>
        <end position="25"/>
    </location>
</feature>
<evidence type="ECO:0000256" key="1">
    <source>
        <dbReference type="SAM" id="MobiDB-lite"/>
    </source>
</evidence>
<protein>
    <recommendedName>
        <fullName evidence="5">Secreted protein</fullName>
    </recommendedName>
</protein>
<proteinExistence type="predicted"/>
<accession>A0ABR2N1E0</accession>
<evidence type="ECO:0000313" key="4">
    <source>
        <dbReference type="Proteomes" id="UP001412067"/>
    </source>
</evidence>
<keyword evidence="2" id="KW-0732">Signal</keyword>